<evidence type="ECO:0000313" key="2">
    <source>
        <dbReference type="EMBL" id="SFS75787.1"/>
    </source>
</evidence>
<name>A0A1I6SFS0_9EURY</name>
<feature type="transmembrane region" description="Helical" evidence="1">
    <location>
        <begin position="20"/>
        <end position="42"/>
    </location>
</feature>
<keyword evidence="1" id="KW-0812">Transmembrane</keyword>
<dbReference type="AlphaFoldDB" id="A0A1I6SFS0"/>
<dbReference type="EMBL" id="FOZS01000002">
    <property type="protein sequence ID" value="SFS75787.1"/>
    <property type="molecule type" value="Genomic_DNA"/>
</dbReference>
<keyword evidence="1" id="KW-0472">Membrane</keyword>
<dbReference type="Pfam" id="PF23960">
    <property type="entry name" value="DUF7289"/>
    <property type="match status" value="1"/>
</dbReference>
<protein>
    <submittedName>
        <fullName evidence="2">Uncharacterized protein</fullName>
    </submittedName>
</protein>
<dbReference type="RefSeq" id="WP_092905070.1">
    <property type="nucleotide sequence ID" value="NZ_FOZS01000002.1"/>
</dbReference>
<reference evidence="3" key="1">
    <citation type="submission" date="2016-10" db="EMBL/GenBank/DDBJ databases">
        <authorList>
            <person name="Varghese N."/>
            <person name="Submissions S."/>
        </authorList>
    </citation>
    <scope>NUCLEOTIDE SEQUENCE [LARGE SCALE GENOMIC DNA]</scope>
    <source>
        <strain evidence="3">DSM 22427</strain>
    </source>
</reference>
<accession>A0A1I6SFS0</accession>
<evidence type="ECO:0000256" key="1">
    <source>
        <dbReference type="SAM" id="Phobius"/>
    </source>
</evidence>
<proteinExistence type="predicted"/>
<keyword evidence="1" id="KW-1133">Transmembrane helix</keyword>
<dbReference type="Proteomes" id="UP000199199">
    <property type="component" value="Unassembled WGS sequence"/>
</dbReference>
<dbReference type="InterPro" id="IPR055713">
    <property type="entry name" value="DUF7289"/>
</dbReference>
<sequence length="258" mass="27490">MNATSPKRCGRGDDRAVTELVGFVLLFGTVVLSVALVSLVGVQSIQLHEQQQSTRDVDRALVALSADFDDIVRSEGVRERTHRLAVAGGQISTGEPGPKIDLRIDYRGGTETESWRLGSVVYESESGSVTYEGGGVFRTGETGERTPIVEPRLTCSDETALVSLVRITEDGDSYQSARRASITATETGTAYRETFSDVRSLEVGVETDDADARGWADGFGSGWTRTGSGWTCTGPNGDGIEQLSIHVVELDVGVGPSA</sequence>
<organism evidence="2 3">
    <name type="scientific">Halostagnicola kamekurae</name>
    <dbReference type="NCBI Taxonomy" id="619731"/>
    <lineage>
        <taxon>Archaea</taxon>
        <taxon>Methanobacteriati</taxon>
        <taxon>Methanobacteriota</taxon>
        <taxon>Stenosarchaea group</taxon>
        <taxon>Halobacteria</taxon>
        <taxon>Halobacteriales</taxon>
        <taxon>Natrialbaceae</taxon>
        <taxon>Halostagnicola</taxon>
    </lineage>
</organism>
<evidence type="ECO:0000313" key="3">
    <source>
        <dbReference type="Proteomes" id="UP000199199"/>
    </source>
</evidence>
<keyword evidence="3" id="KW-1185">Reference proteome</keyword>
<gene>
    <name evidence="2" type="ORF">SAMN04488556_2639</name>
</gene>
<dbReference type="OrthoDB" id="118051at2157"/>